<name>A0A920CSV1_9BACL</name>
<sequence>MDFNKNRYMWITAICIILVSLLVIVVHKNDLMLGSLSKLDNDDVRYIRSGKHLLETGQLIYYNPTTSLSAFIMPGLSLIIAGIMWIFGTGDIGMFAFRMFQVILTAASAIFVYKITEYIAGTKTAKIAITCIALYVPIYYVADLFLTEAFFTFTLTGMTYQCLLALNKNRGRDYVWLGLWIAAAVYFRPTAALFPLTIGIIWLFQRRGIVYMIKNTLILSVTIVICLSPWWIRNYQVFHEFIPLTNSSANPYLLGMLIFEQEPADFIKHYPDLYNAWSHGTEEEQKALANKIFAFQIKHHPISFISWLLFGKLIRLIIIPFYWTPVLGIPYVAAGAVHLILLYFGVAGVISLVKKRNRNGMILCAVMAYFIVVYLPFFTFERYFYPTMFLLISAAALGVQQYGPPLRDKWNRRFNRKTAA</sequence>
<dbReference type="Proteomes" id="UP000682811">
    <property type="component" value="Unassembled WGS sequence"/>
</dbReference>
<dbReference type="PANTHER" id="PTHR33908:SF11">
    <property type="entry name" value="MEMBRANE PROTEIN"/>
    <property type="match status" value="1"/>
</dbReference>
<keyword evidence="5 8" id="KW-0812">Transmembrane</keyword>
<dbReference type="InterPro" id="IPR050297">
    <property type="entry name" value="LipidA_mod_glycosyltrf_83"/>
</dbReference>
<keyword evidence="11" id="KW-1185">Reference proteome</keyword>
<keyword evidence="3" id="KW-0328">Glycosyltransferase</keyword>
<feature type="transmembrane region" description="Helical" evidence="8">
    <location>
        <begin position="304"/>
        <end position="323"/>
    </location>
</feature>
<feature type="transmembrane region" description="Helical" evidence="8">
    <location>
        <begin position="360"/>
        <end position="377"/>
    </location>
</feature>
<protein>
    <recommendedName>
        <fullName evidence="9">Glycosyltransferase RgtA/B/C/D-like domain-containing protein</fullName>
    </recommendedName>
</protein>
<dbReference type="PANTHER" id="PTHR33908">
    <property type="entry name" value="MANNOSYLTRANSFERASE YKCB-RELATED"/>
    <property type="match status" value="1"/>
</dbReference>
<evidence type="ECO:0000256" key="2">
    <source>
        <dbReference type="ARBA" id="ARBA00022475"/>
    </source>
</evidence>
<feature type="transmembrane region" description="Helical" evidence="8">
    <location>
        <begin position="209"/>
        <end position="232"/>
    </location>
</feature>
<evidence type="ECO:0000259" key="9">
    <source>
        <dbReference type="Pfam" id="PF13231"/>
    </source>
</evidence>
<gene>
    <name evidence="10" type="ORF">J34TS1_25680</name>
</gene>
<keyword evidence="4" id="KW-0808">Transferase</keyword>
<evidence type="ECO:0000313" key="10">
    <source>
        <dbReference type="EMBL" id="GIO47803.1"/>
    </source>
</evidence>
<proteinExistence type="predicted"/>
<organism evidence="10 11">
    <name type="scientific">Paenibacillus azoreducens</name>
    <dbReference type="NCBI Taxonomy" id="116718"/>
    <lineage>
        <taxon>Bacteria</taxon>
        <taxon>Bacillati</taxon>
        <taxon>Bacillota</taxon>
        <taxon>Bacilli</taxon>
        <taxon>Bacillales</taxon>
        <taxon>Paenibacillaceae</taxon>
        <taxon>Paenibacillus</taxon>
    </lineage>
</organism>
<keyword evidence="7 8" id="KW-0472">Membrane</keyword>
<feature type="transmembrane region" description="Helical" evidence="8">
    <location>
        <begin position="68"/>
        <end position="88"/>
    </location>
</feature>
<comment type="caution">
    <text evidence="10">The sequence shown here is derived from an EMBL/GenBank/DDBJ whole genome shotgun (WGS) entry which is preliminary data.</text>
</comment>
<feature type="transmembrane region" description="Helical" evidence="8">
    <location>
        <begin position="94"/>
        <end position="113"/>
    </location>
</feature>
<evidence type="ECO:0000313" key="11">
    <source>
        <dbReference type="Proteomes" id="UP000682811"/>
    </source>
</evidence>
<dbReference type="GO" id="GO:0016763">
    <property type="term" value="F:pentosyltransferase activity"/>
    <property type="evidence" value="ECO:0007669"/>
    <property type="project" value="TreeGrafter"/>
</dbReference>
<keyword evidence="6 8" id="KW-1133">Transmembrane helix</keyword>
<reference evidence="10 11" key="1">
    <citation type="submission" date="2021-03" db="EMBL/GenBank/DDBJ databases">
        <title>Antimicrobial resistance genes in bacteria isolated from Japanese honey, and their potential for conferring macrolide and lincosamide resistance in the American foulbrood pathogen Paenibacillus larvae.</title>
        <authorList>
            <person name="Okamoto M."/>
            <person name="Kumagai M."/>
            <person name="Kanamori H."/>
            <person name="Takamatsu D."/>
        </authorList>
    </citation>
    <scope>NUCLEOTIDE SEQUENCE [LARGE SCALE GENOMIC DNA]</scope>
    <source>
        <strain evidence="10 11">J34TS1</strain>
    </source>
</reference>
<evidence type="ECO:0000256" key="7">
    <source>
        <dbReference type="ARBA" id="ARBA00023136"/>
    </source>
</evidence>
<feature type="transmembrane region" description="Helical" evidence="8">
    <location>
        <begin position="6"/>
        <end position="26"/>
    </location>
</feature>
<accession>A0A920CSV1</accession>
<dbReference type="Pfam" id="PF13231">
    <property type="entry name" value="PMT_2"/>
    <property type="match status" value="1"/>
</dbReference>
<dbReference type="GO" id="GO:0009103">
    <property type="term" value="P:lipopolysaccharide biosynthetic process"/>
    <property type="evidence" value="ECO:0007669"/>
    <property type="project" value="UniProtKB-ARBA"/>
</dbReference>
<dbReference type="EMBL" id="BORT01000010">
    <property type="protein sequence ID" value="GIO47803.1"/>
    <property type="molecule type" value="Genomic_DNA"/>
</dbReference>
<dbReference type="InterPro" id="IPR038731">
    <property type="entry name" value="RgtA/B/C-like"/>
</dbReference>
<feature type="transmembrane region" description="Helical" evidence="8">
    <location>
        <begin position="174"/>
        <end position="203"/>
    </location>
</feature>
<dbReference type="GO" id="GO:0005886">
    <property type="term" value="C:plasma membrane"/>
    <property type="evidence" value="ECO:0007669"/>
    <property type="project" value="UniProtKB-SubCell"/>
</dbReference>
<comment type="subcellular location">
    <subcellularLocation>
        <location evidence="1">Cell membrane</location>
        <topology evidence="1">Multi-pass membrane protein</topology>
    </subcellularLocation>
</comment>
<feature type="domain" description="Glycosyltransferase RgtA/B/C/D-like" evidence="9">
    <location>
        <begin position="74"/>
        <end position="232"/>
    </location>
</feature>
<evidence type="ECO:0000256" key="3">
    <source>
        <dbReference type="ARBA" id="ARBA00022676"/>
    </source>
</evidence>
<dbReference type="RefSeq" id="WP_212978591.1">
    <property type="nucleotide sequence ID" value="NZ_AP025343.1"/>
</dbReference>
<feature type="transmembrane region" description="Helical" evidence="8">
    <location>
        <begin position="383"/>
        <end position="403"/>
    </location>
</feature>
<feature type="transmembrane region" description="Helical" evidence="8">
    <location>
        <begin position="329"/>
        <end position="353"/>
    </location>
</feature>
<evidence type="ECO:0000256" key="4">
    <source>
        <dbReference type="ARBA" id="ARBA00022679"/>
    </source>
</evidence>
<evidence type="ECO:0000256" key="6">
    <source>
        <dbReference type="ARBA" id="ARBA00022989"/>
    </source>
</evidence>
<dbReference type="AlphaFoldDB" id="A0A920CSV1"/>
<evidence type="ECO:0000256" key="1">
    <source>
        <dbReference type="ARBA" id="ARBA00004651"/>
    </source>
</evidence>
<evidence type="ECO:0000256" key="8">
    <source>
        <dbReference type="SAM" id="Phobius"/>
    </source>
</evidence>
<evidence type="ECO:0000256" key="5">
    <source>
        <dbReference type="ARBA" id="ARBA00022692"/>
    </source>
</evidence>
<keyword evidence="2" id="KW-1003">Cell membrane</keyword>